<accession>A0A371CM64</accession>
<gene>
    <name evidence="1" type="ORF">OH76DRAFT_1489522</name>
</gene>
<keyword evidence="2" id="KW-1185">Reference proteome</keyword>
<protein>
    <submittedName>
        <fullName evidence="1">Uncharacterized protein</fullName>
    </submittedName>
</protein>
<reference evidence="1 2" key="1">
    <citation type="journal article" date="2018" name="Biotechnol. Biofuels">
        <title>Integrative visual omics of the white-rot fungus Polyporus brumalis exposes the biotechnological potential of its oxidative enzymes for delignifying raw plant biomass.</title>
        <authorList>
            <person name="Miyauchi S."/>
            <person name="Rancon A."/>
            <person name="Drula E."/>
            <person name="Hage H."/>
            <person name="Chaduli D."/>
            <person name="Favel A."/>
            <person name="Grisel S."/>
            <person name="Henrissat B."/>
            <person name="Herpoel-Gimbert I."/>
            <person name="Ruiz-Duenas F.J."/>
            <person name="Chevret D."/>
            <person name="Hainaut M."/>
            <person name="Lin J."/>
            <person name="Wang M."/>
            <person name="Pangilinan J."/>
            <person name="Lipzen A."/>
            <person name="Lesage-Meessen L."/>
            <person name="Navarro D."/>
            <person name="Riley R."/>
            <person name="Grigoriev I.V."/>
            <person name="Zhou S."/>
            <person name="Raouche S."/>
            <person name="Rosso M.N."/>
        </authorList>
    </citation>
    <scope>NUCLEOTIDE SEQUENCE [LARGE SCALE GENOMIC DNA]</scope>
    <source>
        <strain evidence="1 2">BRFM 1820</strain>
    </source>
</reference>
<dbReference type="Proteomes" id="UP000256964">
    <property type="component" value="Unassembled WGS sequence"/>
</dbReference>
<name>A0A371CM64_9APHY</name>
<dbReference type="AlphaFoldDB" id="A0A371CM64"/>
<evidence type="ECO:0000313" key="2">
    <source>
        <dbReference type="Proteomes" id="UP000256964"/>
    </source>
</evidence>
<sequence length="131" mass="15437">MGYWSCNVTGAQWWIASSIFASNNTDRIRFTYGEFVEVMVAMKFRPHDTLPGALRPRQGRCANTVLEYNPLNRPMDRKMSYRRQKEVKRQLRKRYGIELSDFVVMRHMEWEDPADLHAPVPLEDLGTLPQF</sequence>
<dbReference type="EMBL" id="KZ857514">
    <property type="protein sequence ID" value="RDX41368.1"/>
    <property type="molecule type" value="Genomic_DNA"/>
</dbReference>
<proteinExistence type="predicted"/>
<evidence type="ECO:0000313" key="1">
    <source>
        <dbReference type="EMBL" id="RDX41368.1"/>
    </source>
</evidence>
<organism evidence="1 2">
    <name type="scientific">Lentinus brumalis</name>
    <dbReference type="NCBI Taxonomy" id="2498619"/>
    <lineage>
        <taxon>Eukaryota</taxon>
        <taxon>Fungi</taxon>
        <taxon>Dikarya</taxon>
        <taxon>Basidiomycota</taxon>
        <taxon>Agaricomycotina</taxon>
        <taxon>Agaricomycetes</taxon>
        <taxon>Polyporales</taxon>
        <taxon>Polyporaceae</taxon>
        <taxon>Lentinus</taxon>
    </lineage>
</organism>